<keyword evidence="6" id="KW-0539">Nucleus</keyword>
<dbReference type="GO" id="GO:0000981">
    <property type="term" value="F:DNA-binding transcription factor activity, RNA polymerase II-specific"/>
    <property type="evidence" value="ECO:0007669"/>
    <property type="project" value="TreeGrafter"/>
</dbReference>
<evidence type="ECO:0000256" key="7">
    <source>
        <dbReference type="PROSITE-ProRule" id="PRU00042"/>
    </source>
</evidence>
<dbReference type="AlphaFoldDB" id="A0AAV8YSD3"/>
<keyword evidence="5" id="KW-0862">Zinc</keyword>
<evidence type="ECO:0000259" key="8">
    <source>
        <dbReference type="PROSITE" id="PS50157"/>
    </source>
</evidence>
<dbReference type="Pfam" id="PF00096">
    <property type="entry name" value="zf-C2H2"/>
    <property type="match status" value="2"/>
</dbReference>
<dbReference type="SMART" id="SM00355">
    <property type="entry name" value="ZnF_C2H2"/>
    <property type="match status" value="5"/>
</dbReference>
<protein>
    <recommendedName>
        <fullName evidence="8">C2H2-type domain-containing protein</fullName>
    </recommendedName>
</protein>
<name>A0AAV8YSD3_9CUCU</name>
<evidence type="ECO:0000256" key="5">
    <source>
        <dbReference type="ARBA" id="ARBA00022833"/>
    </source>
</evidence>
<accession>A0AAV8YSD3</accession>
<evidence type="ECO:0000256" key="4">
    <source>
        <dbReference type="ARBA" id="ARBA00022771"/>
    </source>
</evidence>
<dbReference type="InterPro" id="IPR036236">
    <property type="entry name" value="Znf_C2H2_sf"/>
</dbReference>
<reference evidence="9" key="1">
    <citation type="journal article" date="2023" name="Insect Mol. Biol.">
        <title>Genome sequencing provides insights into the evolution of gene families encoding plant cell wall-degrading enzymes in longhorned beetles.</title>
        <authorList>
            <person name="Shin N.R."/>
            <person name="Okamura Y."/>
            <person name="Kirsch R."/>
            <person name="Pauchet Y."/>
        </authorList>
    </citation>
    <scope>NUCLEOTIDE SEQUENCE</scope>
    <source>
        <strain evidence="9">RBIC_L_NR</strain>
    </source>
</reference>
<evidence type="ECO:0000313" key="9">
    <source>
        <dbReference type="EMBL" id="KAJ8953876.1"/>
    </source>
</evidence>
<sequence length="267" mass="31057">THGQFSCDSCKKHYKSEKDLQEHECEDINLYEEILIKSEDGVENGSEVEEVIIVKGTEVTGSELQNFCKECNKRVKSLNQHLKKHHTVSKVEQTSMVKQVTCEFCQKIYNKIVPKNVSLQAYQYISVSQLLCNFGMSLITRITTTVFLDKIPQLLQFNQFRSSIKDLLISKVFYIIEFLLCNSEMPYKCQYCDKRMPNRARMKEHERMHTKEKPYICNICGKALSQASGLRTHMMQHTGRPEVCGICNKRFCRKSELKLHLSKHMGK</sequence>
<dbReference type="PANTHER" id="PTHR24394:SF29">
    <property type="entry name" value="MYONEURIN"/>
    <property type="match status" value="1"/>
</dbReference>
<feature type="non-terminal residue" evidence="9">
    <location>
        <position position="1"/>
    </location>
</feature>
<keyword evidence="3" id="KW-0677">Repeat</keyword>
<organism evidence="9 10">
    <name type="scientific">Rhamnusium bicolor</name>
    <dbReference type="NCBI Taxonomy" id="1586634"/>
    <lineage>
        <taxon>Eukaryota</taxon>
        <taxon>Metazoa</taxon>
        <taxon>Ecdysozoa</taxon>
        <taxon>Arthropoda</taxon>
        <taxon>Hexapoda</taxon>
        <taxon>Insecta</taxon>
        <taxon>Pterygota</taxon>
        <taxon>Neoptera</taxon>
        <taxon>Endopterygota</taxon>
        <taxon>Coleoptera</taxon>
        <taxon>Polyphaga</taxon>
        <taxon>Cucujiformia</taxon>
        <taxon>Chrysomeloidea</taxon>
        <taxon>Cerambycidae</taxon>
        <taxon>Lepturinae</taxon>
        <taxon>Rhagiini</taxon>
        <taxon>Rhamnusium</taxon>
    </lineage>
</organism>
<feature type="domain" description="C2H2-type" evidence="8">
    <location>
        <begin position="242"/>
        <end position="267"/>
    </location>
</feature>
<dbReference type="Pfam" id="PF13912">
    <property type="entry name" value="zf-C2H2_6"/>
    <property type="match status" value="1"/>
</dbReference>
<dbReference type="GO" id="GO:0008270">
    <property type="term" value="F:zinc ion binding"/>
    <property type="evidence" value="ECO:0007669"/>
    <property type="project" value="UniProtKB-KW"/>
</dbReference>
<feature type="domain" description="C2H2-type" evidence="8">
    <location>
        <begin position="215"/>
        <end position="242"/>
    </location>
</feature>
<dbReference type="Gene3D" id="3.30.160.60">
    <property type="entry name" value="Classic Zinc Finger"/>
    <property type="match status" value="3"/>
</dbReference>
<comment type="subcellular location">
    <subcellularLocation>
        <location evidence="1">Nucleus</location>
    </subcellularLocation>
</comment>
<gene>
    <name evidence="9" type="ORF">NQ314_007192</name>
</gene>
<proteinExistence type="predicted"/>
<dbReference type="Proteomes" id="UP001162156">
    <property type="component" value="Unassembled WGS sequence"/>
</dbReference>
<dbReference type="PANTHER" id="PTHR24394">
    <property type="entry name" value="ZINC FINGER PROTEIN"/>
    <property type="match status" value="1"/>
</dbReference>
<keyword evidence="10" id="KW-1185">Reference proteome</keyword>
<dbReference type="PROSITE" id="PS50157">
    <property type="entry name" value="ZINC_FINGER_C2H2_2"/>
    <property type="match status" value="3"/>
</dbReference>
<keyword evidence="4 7" id="KW-0863">Zinc-finger</keyword>
<dbReference type="InterPro" id="IPR013087">
    <property type="entry name" value="Znf_C2H2_type"/>
</dbReference>
<evidence type="ECO:0000256" key="1">
    <source>
        <dbReference type="ARBA" id="ARBA00004123"/>
    </source>
</evidence>
<evidence type="ECO:0000256" key="6">
    <source>
        <dbReference type="ARBA" id="ARBA00023242"/>
    </source>
</evidence>
<evidence type="ECO:0000256" key="3">
    <source>
        <dbReference type="ARBA" id="ARBA00022737"/>
    </source>
</evidence>
<dbReference type="FunFam" id="3.30.160.60:FF:002343">
    <property type="entry name" value="Zinc finger protein 33A"/>
    <property type="match status" value="1"/>
</dbReference>
<keyword evidence="2" id="KW-0479">Metal-binding</keyword>
<evidence type="ECO:0000256" key="2">
    <source>
        <dbReference type="ARBA" id="ARBA00022723"/>
    </source>
</evidence>
<dbReference type="PROSITE" id="PS00028">
    <property type="entry name" value="ZINC_FINGER_C2H2_1"/>
    <property type="match status" value="3"/>
</dbReference>
<comment type="caution">
    <text evidence="9">The sequence shown here is derived from an EMBL/GenBank/DDBJ whole genome shotgun (WGS) entry which is preliminary data.</text>
</comment>
<evidence type="ECO:0000313" key="10">
    <source>
        <dbReference type="Proteomes" id="UP001162156"/>
    </source>
</evidence>
<dbReference type="GO" id="GO:0005634">
    <property type="term" value="C:nucleus"/>
    <property type="evidence" value="ECO:0007669"/>
    <property type="project" value="UniProtKB-SubCell"/>
</dbReference>
<feature type="domain" description="C2H2-type" evidence="8">
    <location>
        <begin position="187"/>
        <end position="214"/>
    </location>
</feature>
<dbReference type="EMBL" id="JANEYF010001945">
    <property type="protein sequence ID" value="KAJ8953876.1"/>
    <property type="molecule type" value="Genomic_DNA"/>
</dbReference>
<dbReference type="SUPFAM" id="SSF57667">
    <property type="entry name" value="beta-beta-alpha zinc fingers"/>
    <property type="match status" value="2"/>
</dbReference>